<dbReference type="InterPro" id="IPR038705">
    <property type="entry name" value="YabP_sf"/>
</dbReference>
<dbReference type="RefSeq" id="WP_257529312.1">
    <property type="nucleotide sequence ID" value="NZ_JANKAS010000002.1"/>
</dbReference>
<dbReference type="InterPro" id="IPR022476">
    <property type="entry name" value="Spore_YabP/YqfC"/>
</dbReference>
<sequence length="92" mass="10370">MGEKLTNIKTNVAEVLELPKEIMLDLPKITSIGNIQLVIENHKGIIEYTLEQIRVSTNSGMLKIQGKNLYIKTIIKEEIIITGNISSFEFIV</sequence>
<reference evidence="1" key="1">
    <citation type="submission" date="2022-07" db="EMBL/GenBank/DDBJ databases">
        <title>Enhanced cultured diversity of the mouse gut microbiota enables custom-made synthetic communities.</title>
        <authorList>
            <person name="Afrizal A."/>
        </authorList>
    </citation>
    <scope>NUCLEOTIDE SEQUENCE</scope>
    <source>
        <strain evidence="1">DSM 28593</strain>
    </source>
</reference>
<dbReference type="Gene3D" id="2.60.40.2000">
    <property type="match status" value="1"/>
</dbReference>
<dbReference type="Pfam" id="PF07873">
    <property type="entry name" value="YabP"/>
    <property type="match status" value="1"/>
</dbReference>
<dbReference type="NCBIfam" id="TIGR02856">
    <property type="entry name" value="spore_yqfC"/>
    <property type="match status" value="1"/>
</dbReference>
<dbReference type="AlphaFoldDB" id="A0AAE3KZ83"/>
<comment type="caution">
    <text evidence="1">The sequence shown here is derived from an EMBL/GenBank/DDBJ whole genome shotgun (WGS) entry which is preliminary data.</text>
</comment>
<accession>A0AAE3KZ83</accession>
<evidence type="ECO:0000313" key="1">
    <source>
        <dbReference type="EMBL" id="MCR1897857.1"/>
    </source>
</evidence>
<dbReference type="InterPro" id="IPR022477">
    <property type="entry name" value="Spore_YqfC"/>
</dbReference>
<dbReference type="Proteomes" id="UP001205748">
    <property type="component" value="Unassembled WGS sequence"/>
</dbReference>
<protein>
    <submittedName>
        <fullName evidence="1">Sporulation protein YqfC</fullName>
    </submittedName>
</protein>
<organism evidence="1 2">
    <name type="scientific">Irregularibacter muris</name>
    <dbReference type="NCBI Taxonomy" id="1796619"/>
    <lineage>
        <taxon>Bacteria</taxon>
        <taxon>Bacillati</taxon>
        <taxon>Bacillota</taxon>
        <taxon>Clostridia</taxon>
        <taxon>Eubacteriales</taxon>
        <taxon>Eubacteriaceae</taxon>
        <taxon>Irregularibacter</taxon>
    </lineage>
</organism>
<name>A0AAE3KZ83_9FIRM</name>
<proteinExistence type="predicted"/>
<gene>
    <name evidence="1" type="primary">yqfC</name>
    <name evidence="1" type="ORF">NSA47_02490</name>
</gene>
<evidence type="ECO:0000313" key="2">
    <source>
        <dbReference type="Proteomes" id="UP001205748"/>
    </source>
</evidence>
<keyword evidence="2" id="KW-1185">Reference proteome</keyword>
<dbReference type="EMBL" id="JANKAS010000002">
    <property type="protein sequence ID" value="MCR1897857.1"/>
    <property type="molecule type" value="Genomic_DNA"/>
</dbReference>